<evidence type="ECO:0000256" key="1">
    <source>
        <dbReference type="SAM" id="Coils"/>
    </source>
</evidence>
<feature type="compositionally biased region" description="Polar residues" evidence="2">
    <location>
        <begin position="288"/>
        <end position="306"/>
    </location>
</feature>
<dbReference type="OMA" id="CEGAFQG"/>
<dbReference type="InterPro" id="IPR039341">
    <property type="entry name" value="CFAP99"/>
</dbReference>
<protein>
    <recommendedName>
        <fullName evidence="4">Trichohyalin</fullName>
    </recommendedName>
</protein>
<proteinExistence type="predicted"/>
<evidence type="ECO:0000313" key="3">
    <source>
        <dbReference type="EMBL" id="CCC51378.1"/>
    </source>
</evidence>
<dbReference type="PANTHER" id="PTHR34649:SF1">
    <property type="entry name" value="CILIA- AND FLAGELLA-ASSOCIATED PROTEIN 99"/>
    <property type="match status" value="1"/>
</dbReference>
<feature type="region of interest" description="Disordered" evidence="2">
    <location>
        <begin position="265"/>
        <end position="306"/>
    </location>
</feature>
<evidence type="ECO:0000256" key="2">
    <source>
        <dbReference type="SAM" id="MobiDB-lite"/>
    </source>
</evidence>
<dbReference type="EMBL" id="HE573026">
    <property type="protein sequence ID" value="CCC51378.1"/>
    <property type="molecule type" value="Genomic_DNA"/>
</dbReference>
<sequence>MRPRDLWELMAEILGACLQASSTESPDDITNEALQTCGALDADEEALIRSTISGVIHFRNVCEGMLKGYCECRRRNCKDKYTMQLIAYLIIFRYTALGGHRLRELFHRSISTFRLLDYLDYITNSKDLMTHSYPHWSEHYDSDFIKDHILRSLEDIAPYLQQDVIKWLNGRTPGGVVAVPELNENEAQMSEVTKVLSKKVEKKEAEGFMRHRKPPTIPPAEVREMIHTIPEKAPAPINYKRALKLPAIRPRSPTKPVEFSFMSRVQKFSPKQEGDDPQPQQRDEGTSENHGPSEQINEAKKSPTSRSLLALRGAASNPPEVRMTNGAIRREANTYMKQMDEQKRILEEMEIGLYNVHEYEEWKRDMRMKDSKERAAELLKRRNEIMQIEENVTRNRRTILETNKVKSKKARADLAQELETQAAEREDALAHQRDEVSQLRSALQRARKKAHSHLKKDRASAAASVRMEIKKIREDVAKEENEKKIARLILIQKIRLLRERNRELRLKLVQDNLDKQRELVREKMCDGMSYAMLKEEMKRLKEESKQLEEERREQFSVTRRRERETIEELKRMCSERRDLLRRTREEDRAGKLAEKSAMELAMSEDAQRKAVEMHAMLKQRRRDKRMEYVTLMREETRRKNELLLLAKDTSAVEEKHWKQQELYVINNVTAKQNRRFQSSTI</sequence>
<feature type="coiled-coil region" evidence="1">
    <location>
        <begin position="530"/>
        <end position="586"/>
    </location>
</feature>
<organism evidence="3">
    <name type="scientific">Trypanosoma vivax (strain Y486)</name>
    <dbReference type="NCBI Taxonomy" id="1055687"/>
    <lineage>
        <taxon>Eukaryota</taxon>
        <taxon>Discoba</taxon>
        <taxon>Euglenozoa</taxon>
        <taxon>Kinetoplastea</taxon>
        <taxon>Metakinetoplastina</taxon>
        <taxon>Trypanosomatida</taxon>
        <taxon>Trypanosomatidae</taxon>
        <taxon>Trypanosoma</taxon>
        <taxon>Duttonella</taxon>
    </lineage>
</organism>
<dbReference type="VEuPathDB" id="TriTrypDB:TvY486_1004300"/>
<accession>G0U675</accession>
<name>G0U675_TRYVY</name>
<dbReference type="PANTHER" id="PTHR34649">
    <property type="entry name" value="CILIA- AND FLAGELLA-ASSOCIATED PROTEIN 99"/>
    <property type="match status" value="1"/>
</dbReference>
<gene>
    <name evidence="3" type="ORF">TVY486_1004300</name>
</gene>
<evidence type="ECO:0008006" key="4">
    <source>
        <dbReference type="Google" id="ProtNLM"/>
    </source>
</evidence>
<feature type="coiled-coil region" evidence="1">
    <location>
        <begin position="415"/>
        <end position="489"/>
    </location>
</feature>
<keyword evidence="1" id="KW-0175">Coiled coil</keyword>
<dbReference type="AlphaFoldDB" id="G0U675"/>
<reference evidence="3" key="1">
    <citation type="journal article" date="2012" name="Proc. Natl. Acad. Sci. U.S.A.">
        <title>Antigenic diversity is generated by distinct evolutionary mechanisms in African trypanosome species.</title>
        <authorList>
            <person name="Jackson A.P."/>
            <person name="Berry A."/>
            <person name="Aslett M."/>
            <person name="Allison H.C."/>
            <person name="Burton P."/>
            <person name="Vavrova-Anderson J."/>
            <person name="Brown R."/>
            <person name="Browne H."/>
            <person name="Corton N."/>
            <person name="Hauser H."/>
            <person name="Gamble J."/>
            <person name="Gilderthorp R."/>
            <person name="Marcello L."/>
            <person name="McQuillan J."/>
            <person name="Otto T.D."/>
            <person name="Quail M.A."/>
            <person name="Sanders M.J."/>
            <person name="van Tonder A."/>
            <person name="Ginger M.L."/>
            <person name="Field M.C."/>
            <person name="Barry J.D."/>
            <person name="Hertz-Fowler C."/>
            <person name="Berriman M."/>
        </authorList>
    </citation>
    <scope>NUCLEOTIDE SEQUENCE</scope>
    <source>
        <strain evidence="3">Y486</strain>
    </source>
</reference>